<dbReference type="WBParaSite" id="NBR_0000475101-mRNA-1">
    <property type="protein sequence ID" value="NBR_0000475101-mRNA-1"/>
    <property type="gene ID" value="NBR_0000475101"/>
</dbReference>
<accession>A0A0N4XQE9</accession>
<proteinExistence type="predicted"/>
<reference evidence="3" key="1">
    <citation type="submission" date="2017-02" db="UniProtKB">
        <authorList>
            <consortium name="WormBaseParasite"/>
        </authorList>
    </citation>
    <scope>IDENTIFICATION</scope>
</reference>
<dbReference type="SUPFAM" id="SSF56042">
    <property type="entry name" value="PurM C-terminal domain-like"/>
    <property type="match status" value="1"/>
</dbReference>
<dbReference type="Proteomes" id="UP000271162">
    <property type="component" value="Unassembled WGS sequence"/>
</dbReference>
<evidence type="ECO:0000313" key="2">
    <source>
        <dbReference type="Proteomes" id="UP000271162"/>
    </source>
</evidence>
<dbReference type="InterPro" id="IPR036676">
    <property type="entry name" value="PurM-like_C_sf"/>
</dbReference>
<protein>
    <submittedName>
        <fullName evidence="3">AIRS_C domain-containing protein</fullName>
    </submittedName>
</protein>
<reference evidence="1 2" key="2">
    <citation type="submission" date="2018-11" db="EMBL/GenBank/DDBJ databases">
        <authorList>
            <consortium name="Pathogen Informatics"/>
        </authorList>
    </citation>
    <scope>NUCLEOTIDE SEQUENCE [LARGE SCALE GENOMIC DNA]</scope>
</reference>
<sequence>MFVSILNLSTRGKIRKTVKITGTEDLNVQLSCERYEIDIASSDSIISNGIGMVLVIAPTDVENVVERLKTSGEQPVRMGRVIAKQGGELI</sequence>
<organism evidence="3">
    <name type="scientific">Nippostrongylus brasiliensis</name>
    <name type="common">Rat hookworm</name>
    <dbReference type="NCBI Taxonomy" id="27835"/>
    <lineage>
        <taxon>Eukaryota</taxon>
        <taxon>Metazoa</taxon>
        <taxon>Ecdysozoa</taxon>
        <taxon>Nematoda</taxon>
        <taxon>Chromadorea</taxon>
        <taxon>Rhabditida</taxon>
        <taxon>Rhabditina</taxon>
        <taxon>Rhabditomorpha</taxon>
        <taxon>Strongyloidea</taxon>
        <taxon>Heligmosomidae</taxon>
        <taxon>Nippostrongylus</taxon>
    </lineage>
</organism>
<dbReference type="EMBL" id="UYSL01009547">
    <property type="protein sequence ID" value="VDL68340.1"/>
    <property type="molecule type" value="Genomic_DNA"/>
</dbReference>
<gene>
    <name evidence="1" type="ORF">NBR_LOCUS4751</name>
</gene>
<keyword evidence="2" id="KW-1185">Reference proteome</keyword>
<evidence type="ECO:0000313" key="1">
    <source>
        <dbReference type="EMBL" id="VDL68340.1"/>
    </source>
</evidence>
<dbReference type="Gene3D" id="3.90.650.10">
    <property type="entry name" value="PurM-like C-terminal domain"/>
    <property type="match status" value="1"/>
</dbReference>
<evidence type="ECO:0000313" key="3">
    <source>
        <dbReference type="WBParaSite" id="NBR_0000475101-mRNA-1"/>
    </source>
</evidence>
<name>A0A0N4XQE9_NIPBR</name>
<dbReference type="AlphaFoldDB" id="A0A0N4XQE9"/>